<keyword evidence="3" id="KW-1185">Reference proteome</keyword>
<feature type="transmembrane region" description="Helical" evidence="1">
    <location>
        <begin position="12"/>
        <end position="34"/>
    </location>
</feature>
<protein>
    <submittedName>
        <fullName evidence="2">Uncharacterized protein</fullName>
    </submittedName>
</protein>
<keyword evidence="1" id="KW-1133">Transmembrane helix</keyword>
<comment type="caution">
    <text evidence="2">The sequence shown here is derived from an EMBL/GenBank/DDBJ whole genome shotgun (WGS) entry which is preliminary data.</text>
</comment>
<gene>
    <name evidence="2" type="ORF">BAVI_13504</name>
</gene>
<evidence type="ECO:0000313" key="2">
    <source>
        <dbReference type="EMBL" id="ETI68228.1"/>
    </source>
</evidence>
<organism evidence="2 3">
    <name type="scientific">Neobacillus vireti LMG 21834</name>
    <dbReference type="NCBI Taxonomy" id="1131730"/>
    <lineage>
        <taxon>Bacteria</taxon>
        <taxon>Bacillati</taxon>
        <taxon>Bacillota</taxon>
        <taxon>Bacilli</taxon>
        <taxon>Bacillales</taxon>
        <taxon>Bacillaceae</taxon>
        <taxon>Neobacillus</taxon>
    </lineage>
</organism>
<reference evidence="2 3" key="1">
    <citation type="journal article" date="2014" name="Environ. Microbiol.">
        <title>The nitrate-ammonifying and nosZ-carrying bacterium Bacillus vireti is a potent source and sink for nitric and nitrous oxide under high nitrate conditions.</title>
        <authorList>
            <person name="Mania D."/>
            <person name="Heylen K."/>
            <person name="van Spanning R.J."/>
            <person name="Frostegard A."/>
        </authorList>
    </citation>
    <scope>NUCLEOTIDE SEQUENCE [LARGE SCALE GENOMIC DNA]</scope>
    <source>
        <strain evidence="2 3">LMG 21834</strain>
    </source>
</reference>
<keyword evidence="1" id="KW-0472">Membrane</keyword>
<evidence type="ECO:0000313" key="3">
    <source>
        <dbReference type="Proteomes" id="UP000018877"/>
    </source>
</evidence>
<dbReference type="EMBL" id="ALAN01000074">
    <property type="protein sequence ID" value="ETI68228.1"/>
    <property type="molecule type" value="Genomic_DNA"/>
</dbReference>
<dbReference type="AlphaFoldDB" id="A0AB94IMN8"/>
<evidence type="ECO:0000256" key="1">
    <source>
        <dbReference type="SAM" id="Phobius"/>
    </source>
</evidence>
<proteinExistence type="predicted"/>
<accession>A0AB94IMN8</accession>
<dbReference type="Proteomes" id="UP000018877">
    <property type="component" value="Unassembled WGS sequence"/>
</dbReference>
<keyword evidence="1" id="KW-0812">Transmembrane</keyword>
<feature type="non-terminal residue" evidence="2">
    <location>
        <position position="1"/>
    </location>
</feature>
<name>A0AB94IMN8_9BACI</name>
<sequence>PVSVSTLFHKLYFGLTYISNYMCLFSIFVIQFVYQIGGKNVRVQQPLYPYNLGCIFPYKFLCNFNRKGFKPIKDE</sequence>